<dbReference type="AlphaFoldDB" id="A0A1V3WGF0"/>
<dbReference type="Pfam" id="PF00248">
    <property type="entry name" value="Aldo_ket_red"/>
    <property type="match status" value="1"/>
</dbReference>
<proteinExistence type="predicted"/>
<dbReference type="SUPFAM" id="SSF51430">
    <property type="entry name" value="NAD(P)-linked oxidoreductase"/>
    <property type="match status" value="1"/>
</dbReference>
<gene>
    <name evidence="2" type="ORF">BZL29_7577</name>
</gene>
<dbReference type="Gene3D" id="3.20.20.100">
    <property type="entry name" value="NADP-dependent oxidoreductase domain"/>
    <property type="match status" value="1"/>
</dbReference>
<evidence type="ECO:0000259" key="1">
    <source>
        <dbReference type="Pfam" id="PF00248"/>
    </source>
</evidence>
<evidence type="ECO:0000313" key="2">
    <source>
        <dbReference type="EMBL" id="OOK66053.1"/>
    </source>
</evidence>
<dbReference type="InterPro" id="IPR023210">
    <property type="entry name" value="NADP_OxRdtase_dom"/>
</dbReference>
<dbReference type="InterPro" id="IPR036812">
    <property type="entry name" value="NAD(P)_OxRdtase_dom_sf"/>
</dbReference>
<protein>
    <submittedName>
        <fullName evidence="2">Aldo/keto reductase family protein</fullName>
    </submittedName>
</protein>
<feature type="domain" description="NADP-dependent oxidoreductase" evidence="1">
    <location>
        <begin position="5"/>
        <end position="56"/>
    </location>
</feature>
<dbReference type="EMBL" id="MVBN01000010">
    <property type="protein sequence ID" value="OOK66053.1"/>
    <property type="molecule type" value="Genomic_DNA"/>
</dbReference>
<reference evidence="2 3" key="1">
    <citation type="submission" date="2017-02" db="EMBL/GenBank/DDBJ databases">
        <title>Complete genome sequences of Mycobacterium kansasii strains isolated from rhesus macaques.</title>
        <authorList>
            <person name="Panda A."/>
            <person name="Nagaraj S."/>
            <person name="Zhao X."/>
            <person name="Tettelin H."/>
            <person name="Detolla L.J."/>
        </authorList>
    </citation>
    <scope>NUCLEOTIDE SEQUENCE [LARGE SCALE GENOMIC DNA]</scope>
    <source>
        <strain evidence="2 3">11-3469</strain>
    </source>
</reference>
<dbReference type="Proteomes" id="UP000188532">
    <property type="component" value="Unassembled WGS sequence"/>
</dbReference>
<accession>A0A1V3WGF0</accession>
<organism evidence="2 3">
    <name type="scientific">Mycobacterium kansasii</name>
    <dbReference type="NCBI Taxonomy" id="1768"/>
    <lineage>
        <taxon>Bacteria</taxon>
        <taxon>Bacillati</taxon>
        <taxon>Actinomycetota</taxon>
        <taxon>Actinomycetes</taxon>
        <taxon>Mycobacteriales</taxon>
        <taxon>Mycobacteriaceae</taxon>
        <taxon>Mycobacterium</taxon>
    </lineage>
</organism>
<evidence type="ECO:0000313" key="3">
    <source>
        <dbReference type="Proteomes" id="UP000188532"/>
    </source>
</evidence>
<name>A0A1V3WGF0_MYCKA</name>
<sequence>MGPPADREECVRVLRRAVELGVNFIDTADSYGPYVSEEIIREALHPYAGLVIATKAGLLRTGPGCGFRWVTRAICARSAR</sequence>
<comment type="caution">
    <text evidence="2">The sequence shown here is derived from an EMBL/GenBank/DDBJ whole genome shotgun (WGS) entry which is preliminary data.</text>
</comment>